<evidence type="ECO:0000313" key="3">
    <source>
        <dbReference type="Proteomes" id="UP000008457"/>
    </source>
</evidence>
<keyword evidence="1" id="KW-0472">Membrane</keyword>
<keyword evidence="1" id="KW-0812">Transmembrane</keyword>
<reference evidence="3" key="1">
    <citation type="submission" date="2010-11" db="EMBL/GenBank/DDBJ databases">
        <title>The complete genome of Mahella australiensis DSM 15567.</title>
        <authorList>
            <consortium name="US DOE Joint Genome Institute (JGI-PGF)"/>
            <person name="Lucas S."/>
            <person name="Copeland A."/>
            <person name="Lapidus A."/>
            <person name="Bruce D."/>
            <person name="Goodwin L."/>
            <person name="Pitluck S."/>
            <person name="Kyrpides N."/>
            <person name="Mavromatis K."/>
            <person name="Pagani I."/>
            <person name="Ivanova N."/>
            <person name="Teshima H."/>
            <person name="Brettin T."/>
            <person name="Detter J.C."/>
            <person name="Han C."/>
            <person name="Tapia R."/>
            <person name="Land M."/>
            <person name="Hauser L."/>
            <person name="Markowitz V."/>
            <person name="Cheng J.-F."/>
            <person name="Hugenholtz P."/>
            <person name="Woyke T."/>
            <person name="Wu D."/>
            <person name="Spring S."/>
            <person name="Pukall R."/>
            <person name="Steenblock K."/>
            <person name="Schneider S."/>
            <person name="Klenk H.-P."/>
            <person name="Eisen J.A."/>
        </authorList>
    </citation>
    <scope>NUCLEOTIDE SEQUENCE [LARGE SCALE GENOMIC DNA]</scope>
    <source>
        <strain evidence="3">DSM 15567 / CIP 107919 / 50-1 BON</strain>
    </source>
</reference>
<sequence length="346" mass="39006">MLVKDAKDIARKWVIDEGSKLPGFYGAFYHGSINWLSDSSILSTTSDVDIMVVLDDSNPSDKLGKFIYQDIILEVSYLPSNQLLLPDQILAQYHLAGDFRTPSVILDPSGRLSNIQTAVAEDYAKRKWVYKRCEHAMNKIMKNLQSLNDLGPFHDQVAAWLFAAGVMCHVLLVAGLKNPTVRRRYLAVKELLEEYGYTNFYEILLEVLACARMNRTDVECHLARLADVFDVAKGVMKTPFFFASDISDIARPIAIDGSRELIEGGYHREAVFWIVATYSRCQKILYHDAPAEMQDRFTPGYLQLLADLGIASPLDLQQRGEQIKKLLPQLWNMAEVIISANPAIEG</sequence>
<evidence type="ECO:0000256" key="1">
    <source>
        <dbReference type="SAM" id="Phobius"/>
    </source>
</evidence>
<proteinExistence type="predicted"/>
<protein>
    <submittedName>
        <fullName evidence="2">Uncharacterized protein</fullName>
    </submittedName>
</protein>
<evidence type="ECO:0000313" key="2">
    <source>
        <dbReference type="EMBL" id="AEE95725.1"/>
    </source>
</evidence>
<gene>
    <name evidence="2" type="ordered locus">Mahau_0521</name>
</gene>
<feature type="transmembrane region" description="Helical" evidence="1">
    <location>
        <begin position="157"/>
        <end position="176"/>
    </location>
</feature>
<dbReference type="KEGG" id="mas:Mahau_0521"/>
<dbReference type="AlphaFoldDB" id="F3ZZB5"/>
<dbReference type="EMBL" id="CP002360">
    <property type="protein sequence ID" value="AEE95725.1"/>
    <property type="molecule type" value="Genomic_DNA"/>
</dbReference>
<reference evidence="2 3" key="2">
    <citation type="journal article" date="2011" name="Stand. Genomic Sci.">
        <title>Complete genome sequence of Mahella australiensis type strain (50-1 BON).</title>
        <authorList>
            <person name="Sikorski J."/>
            <person name="Teshima H."/>
            <person name="Nolan M."/>
            <person name="Lucas S."/>
            <person name="Hammon N."/>
            <person name="Deshpande S."/>
            <person name="Cheng J.F."/>
            <person name="Pitluck S."/>
            <person name="Liolios K."/>
            <person name="Pagani I."/>
            <person name="Ivanova N."/>
            <person name="Huntemann M."/>
            <person name="Mavromatis K."/>
            <person name="Ovchinikova G."/>
            <person name="Pati A."/>
            <person name="Tapia R."/>
            <person name="Han C."/>
            <person name="Goodwin L."/>
            <person name="Chen A."/>
            <person name="Palaniappan K."/>
            <person name="Land M."/>
            <person name="Hauser L."/>
            <person name="Ngatchou-Djao O.D."/>
            <person name="Rohde M."/>
            <person name="Pukall R."/>
            <person name="Spring S."/>
            <person name="Abt B."/>
            <person name="Goker M."/>
            <person name="Detter J.C."/>
            <person name="Woyke T."/>
            <person name="Bristow J."/>
            <person name="Markowitz V."/>
            <person name="Hugenholtz P."/>
            <person name="Eisen J.A."/>
            <person name="Kyrpides N.C."/>
            <person name="Klenk H.P."/>
            <person name="Lapidus A."/>
        </authorList>
    </citation>
    <scope>NUCLEOTIDE SEQUENCE [LARGE SCALE GENOMIC DNA]</scope>
    <source>
        <strain evidence="3">DSM 15567 / CIP 107919 / 50-1 BON</strain>
    </source>
</reference>
<organism evidence="2 3">
    <name type="scientific">Mahella australiensis (strain DSM 15567 / CIP 107919 / 50-1 BON)</name>
    <dbReference type="NCBI Taxonomy" id="697281"/>
    <lineage>
        <taxon>Bacteria</taxon>
        <taxon>Bacillati</taxon>
        <taxon>Bacillota</taxon>
        <taxon>Clostridia</taxon>
        <taxon>Thermoanaerobacterales</taxon>
        <taxon>Thermoanaerobacterales Family IV. Incertae Sedis</taxon>
        <taxon>Mahella</taxon>
    </lineage>
</organism>
<keyword evidence="1" id="KW-1133">Transmembrane helix</keyword>
<accession>F3ZZB5</accession>
<name>F3ZZB5_MAHA5</name>
<dbReference type="OrthoDB" id="3659232at2"/>
<dbReference type="RefSeq" id="WP_013780158.1">
    <property type="nucleotide sequence ID" value="NC_015520.1"/>
</dbReference>
<dbReference type="HOGENOM" id="CLU_811132_0_0_9"/>
<keyword evidence="3" id="KW-1185">Reference proteome</keyword>
<dbReference type="Proteomes" id="UP000008457">
    <property type="component" value="Chromosome"/>
</dbReference>
<dbReference type="eggNOG" id="ENOG502ZANN">
    <property type="taxonomic scope" value="Bacteria"/>
</dbReference>